<gene>
    <name evidence="2" type="ORF">BESB_020100</name>
</gene>
<reference evidence="2 3" key="1">
    <citation type="submission" date="2017-09" db="EMBL/GenBank/DDBJ databases">
        <title>Genome sequencing of Besnoitia besnoiti strain Bb-Ger1.</title>
        <authorList>
            <person name="Schares G."/>
            <person name="Venepally P."/>
            <person name="Lorenzi H.A."/>
        </authorList>
    </citation>
    <scope>NUCLEOTIDE SEQUENCE [LARGE SCALE GENOMIC DNA]</scope>
    <source>
        <strain evidence="2 3">Bb-Ger1</strain>
    </source>
</reference>
<feature type="compositionally biased region" description="Low complexity" evidence="1">
    <location>
        <begin position="31"/>
        <end position="41"/>
    </location>
</feature>
<feature type="region of interest" description="Disordered" evidence="1">
    <location>
        <begin position="1"/>
        <end position="53"/>
    </location>
</feature>
<dbReference type="AlphaFoldDB" id="A0A2A9M278"/>
<feature type="compositionally biased region" description="Polar residues" evidence="1">
    <location>
        <begin position="674"/>
        <end position="686"/>
    </location>
</feature>
<dbReference type="VEuPathDB" id="ToxoDB:BESB_020100"/>
<feature type="compositionally biased region" description="Low complexity" evidence="1">
    <location>
        <begin position="127"/>
        <end position="136"/>
    </location>
</feature>
<feature type="region of interest" description="Disordered" evidence="1">
    <location>
        <begin position="669"/>
        <end position="688"/>
    </location>
</feature>
<proteinExistence type="predicted"/>
<accession>A0A2A9M278</accession>
<sequence>MEEAAPVPLPGLARGGVPLAAAKGRETPGPSLLLSTASRSASHGRSQCGATEMHPGRIYNVKTLREHAFDMAGPADSTGKLGKKAEYQAAFAPLSEEVLQERRAWMDSGLYKHCRNEQRPSHRERSSVSSNASRLSHLTTWGSRPRRSSEAEESGPEDDEDLVIRYFGPGDADAFRQCRLGRRVGEPTQWRDACSRAANWFLYPPRDTALHPPPGARPRWEDLDAAEAKLNGPKNRNYHLYARKDKGVAGPGPGVDDEDESLSQNSLLLGLGSTTSTLVLNTQTHRLEREFRRKTSSRRARERLGVQWAADLEAADDAHAPRDREDEDIGELLSDERALKRIAQLMEAFERSGPNSAGWLFTEDFRWALRRDVRIQEIFGLERKTSDEKRKGRRSKGNQAEDGAAQGPLDAIVSWLADTVFRNRDECVTLTKKSRIKLAAMLDELRKVESDLITNERETSAPKMSFDIFSEAFWAFVGKSLDPRVWKRDVGGILRSVAAQKDSPYALTATEMLVRDSILGVNITSNELRLPDYVELGRLGMMEKPDLSLAHEAGVRRCLEEKTQRLAKLRLQEAASPFEESFAGAVRLEKDLAEYQVLKQQLDTVSREAFLSASAESLGRFFSVLREKTNRLQGVDAAAREAGLLRSIPSFQLPPAEYAALEAHHRRLRDLQGEESSSTRPESSVLPTALVSDIDDDDDAACLKAAKKKAAKAPAVRRVPSNVDVESSVLQASILSNGSLPSKAAKTAGAKATGANAVQALFAAQRAKFEEGARGSEEELSGGAVDTATDDDIASLAASDREEA</sequence>
<feature type="compositionally biased region" description="Basic and acidic residues" evidence="1">
    <location>
        <begin position="115"/>
        <end position="126"/>
    </location>
</feature>
<dbReference type="EMBL" id="NWUJ01000012">
    <property type="protein sequence ID" value="PFH32069.1"/>
    <property type="molecule type" value="Genomic_DNA"/>
</dbReference>
<evidence type="ECO:0000313" key="3">
    <source>
        <dbReference type="Proteomes" id="UP000224006"/>
    </source>
</evidence>
<comment type="caution">
    <text evidence="2">The sequence shown here is derived from an EMBL/GenBank/DDBJ whole genome shotgun (WGS) entry which is preliminary data.</text>
</comment>
<dbReference type="OrthoDB" id="329603at2759"/>
<dbReference type="Proteomes" id="UP000224006">
    <property type="component" value="Chromosome XI"/>
</dbReference>
<feature type="compositionally biased region" description="Acidic residues" evidence="1">
    <location>
        <begin position="151"/>
        <end position="161"/>
    </location>
</feature>
<name>A0A2A9M278_BESBE</name>
<organism evidence="2 3">
    <name type="scientific">Besnoitia besnoiti</name>
    <name type="common">Apicomplexan protozoan</name>
    <dbReference type="NCBI Taxonomy" id="94643"/>
    <lineage>
        <taxon>Eukaryota</taxon>
        <taxon>Sar</taxon>
        <taxon>Alveolata</taxon>
        <taxon>Apicomplexa</taxon>
        <taxon>Conoidasida</taxon>
        <taxon>Coccidia</taxon>
        <taxon>Eucoccidiorida</taxon>
        <taxon>Eimeriorina</taxon>
        <taxon>Sarcocystidae</taxon>
        <taxon>Besnoitia</taxon>
    </lineage>
</organism>
<evidence type="ECO:0000313" key="2">
    <source>
        <dbReference type="EMBL" id="PFH32069.1"/>
    </source>
</evidence>
<dbReference type="KEGG" id="bbes:BESB_020100"/>
<dbReference type="GeneID" id="40307071"/>
<feature type="region of interest" description="Disordered" evidence="1">
    <location>
        <begin position="771"/>
        <end position="804"/>
    </location>
</feature>
<protein>
    <submittedName>
        <fullName evidence="2">Uncharacterized protein</fullName>
    </submittedName>
</protein>
<evidence type="ECO:0000256" key="1">
    <source>
        <dbReference type="SAM" id="MobiDB-lite"/>
    </source>
</evidence>
<dbReference type="RefSeq" id="XP_029216078.1">
    <property type="nucleotide sequence ID" value="XM_029360719.1"/>
</dbReference>
<keyword evidence="3" id="KW-1185">Reference proteome</keyword>
<feature type="region of interest" description="Disordered" evidence="1">
    <location>
        <begin position="115"/>
        <end position="161"/>
    </location>
</feature>